<dbReference type="SMART" id="SM00239">
    <property type="entry name" value="C2"/>
    <property type="match status" value="1"/>
</dbReference>
<gene>
    <name evidence="8" type="ORF">KC01_LOCUS19317</name>
</gene>
<keyword evidence="2" id="KW-0812">Transmembrane</keyword>
<dbReference type="PANTHER" id="PTHR12546:SF44">
    <property type="entry name" value="DYSFERLIN"/>
    <property type="match status" value="1"/>
</dbReference>
<dbReference type="InterPro" id="IPR037723">
    <property type="entry name" value="C2D_Ferlin"/>
</dbReference>
<evidence type="ECO:0000313" key="9">
    <source>
        <dbReference type="Proteomes" id="UP001497482"/>
    </source>
</evidence>
<dbReference type="Gene3D" id="2.60.40.150">
    <property type="entry name" value="C2 domain"/>
    <property type="match status" value="1"/>
</dbReference>
<dbReference type="SUPFAM" id="SSF49562">
    <property type="entry name" value="C2 domain (Calcium/lipid-binding domain, CaLB)"/>
    <property type="match status" value="2"/>
</dbReference>
<evidence type="ECO:0000256" key="5">
    <source>
        <dbReference type="ARBA" id="ARBA00023136"/>
    </source>
</evidence>
<evidence type="ECO:0000256" key="4">
    <source>
        <dbReference type="ARBA" id="ARBA00022989"/>
    </source>
</evidence>
<dbReference type="PROSITE" id="PS50004">
    <property type="entry name" value="C2"/>
    <property type="match status" value="2"/>
</dbReference>
<dbReference type="GO" id="GO:0006906">
    <property type="term" value="P:vesicle fusion"/>
    <property type="evidence" value="ECO:0007669"/>
    <property type="project" value="TreeGrafter"/>
</dbReference>
<keyword evidence="9" id="KW-1185">Reference proteome</keyword>
<dbReference type="PANTHER" id="PTHR12546">
    <property type="entry name" value="FER-1-LIKE"/>
    <property type="match status" value="1"/>
</dbReference>
<name>A0AAV2KIE3_KNICA</name>
<keyword evidence="5" id="KW-0472">Membrane</keyword>
<dbReference type="GO" id="GO:0002281">
    <property type="term" value="P:macrophage activation involved in immune response"/>
    <property type="evidence" value="ECO:0007669"/>
    <property type="project" value="TreeGrafter"/>
</dbReference>
<reference evidence="8 9" key="1">
    <citation type="submission" date="2024-04" db="EMBL/GenBank/DDBJ databases">
        <authorList>
            <person name="Waldvogel A.-M."/>
            <person name="Schoenle A."/>
        </authorList>
    </citation>
    <scope>NUCLEOTIDE SEQUENCE [LARGE SCALE GENOMIC DNA]</scope>
</reference>
<dbReference type="Pfam" id="PF00168">
    <property type="entry name" value="C2"/>
    <property type="match status" value="1"/>
</dbReference>
<protein>
    <recommendedName>
        <fullName evidence="7">C2 domain-containing protein</fullName>
    </recommendedName>
</protein>
<dbReference type="GO" id="GO:0030315">
    <property type="term" value="C:T-tubule"/>
    <property type="evidence" value="ECO:0007669"/>
    <property type="project" value="TreeGrafter"/>
</dbReference>
<evidence type="ECO:0000256" key="3">
    <source>
        <dbReference type="ARBA" id="ARBA00022737"/>
    </source>
</evidence>
<dbReference type="FunFam" id="2.60.40.150:FF:000026">
    <property type="entry name" value="dysferlin isoform X2"/>
    <property type="match status" value="1"/>
</dbReference>
<accession>A0AAV2KIE3</accession>
<keyword evidence="4" id="KW-1133">Transmembrane helix</keyword>
<dbReference type="GO" id="GO:0001778">
    <property type="term" value="P:plasma membrane repair"/>
    <property type="evidence" value="ECO:0007669"/>
    <property type="project" value="TreeGrafter"/>
</dbReference>
<dbReference type="CDD" id="cd04017">
    <property type="entry name" value="C2D_Ferlin"/>
    <property type="match status" value="1"/>
</dbReference>
<sequence>MTFSEEVFENMMRLPGGQWVAMTDAYTDVNGEKAVPKEEVECPSGWKWAEPEWSEDLNRAVDEQGWEYGITLPPDRRPKSWVPSEKMYHTNRRRRWTRLRHRDLSQRSCLTKQRAEDLEGWEYASVFGWRFHTKPRKTDSFRRRRWRCRMEPLERTGPAAIFDLECSLSSIEDRSEDKSVTTTFGVSRPTISCFFDRGTRYHLRCYMYQARDLPPMDKDSFSDPYAVVSFLHQSQKTVTVRNSLNPTWDQTLVFYEVEIFGHPEHLRENPPEVVVELYDQDSYGADEFMGRCVCPPSFDPEPRLSWFPILRGGGSGGQLLAAFHILQRDQPSLHHIPGQEGDVVTSYQALDELLFSGLVPDDQQWSQQSDLPPPPPQREPNVYMVPQGIKPALQRTAIEVLLWGLRSLKSFQLASVTSPSLQVECGGVTVQSCVIHNVKKKPNFDINTLLLDVLLPVEDLYIPPIVVKVIDNRQFGRRPVVGQCTITALDQYRCGPGQDQDRDQDQEEGPRFSSETTLRPLRGKSSVNFTLMYLTED</sequence>
<dbReference type="GO" id="GO:0033292">
    <property type="term" value="P:T-tubule organization"/>
    <property type="evidence" value="ECO:0007669"/>
    <property type="project" value="TreeGrafter"/>
</dbReference>
<dbReference type="EMBL" id="OZ035841">
    <property type="protein sequence ID" value="CAL1589696.1"/>
    <property type="molecule type" value="Genomic_DNA"/>
</dbReference>
<evidence type="ECO:0000256" key="2">
    <source>
        <dbReference type="ARBA" id="ARBA00022692"/>
    </source>
</evidence>
<evidence type="ECO:0000256" key="6">
    <source>
        <dbReference type="SAM" id="MobiDB-lite"/>
    </source>
</evidence>
<feature type="region of interest" description="Disordered" evidence="6">
    <location>
        <begin position="495"/>
        <end position="517"/>
    </location>
</feature>
<feature type="domain" description="C2" evidence="7">
    <location>
        <begin position="185"/>
        <end position="311"/>
    </location>
</feature>
<dbReference type="GO" id="GO:0050765">
    <property type="term" value="P:negative regulation of phagocytosis"/>
    <property type="evidence" value="ECO:0007669"/>
    <property type="project" value="TreeGrafter"/>
</dbReference>
<dbReference type="InterPro" id="IPR035892">
    <property type="entry name" value="C2_domain_sf"/>
</dbReference>
<dbReference type="InterPro" id="IPR000008">
    <property type="entry name" value="C2_dom"/>
</dbReference>
<organism evidence="8 9">
    <name type="scientific">Knipowitschia caucasica</name>
    <name type="common">Caucasian dwarf goby</name>
    <name type="synonym">Pomatoschistus caucasicus</name>
    <dbReference type="NCBI Taxonomy" id="637954"/>
    <lineage>
        <taxon>Eukaryota</taxon>
        <taxon>Metazoa</taxon>
        <taxon>Chordata</taxon>
        <taxon>Craniata</taxon>
        <taxon>Vertebrata</taxon>
        <taxon>Euteleostomi</taxon>
        <taxon>Actinopterygii</taxon>
        <taxon>Neopterygii</taxon>
        <taxon>Teleostei</taxon>
        <taxon>Neoteleostei</taxon>
        <taxon>Acanthomorphata</taxon>
        <taxon>Gobiaria</taxon>
        <taxon>Gobiiformes</taxon>
        <taxon>Gobioidei</taxon>
        <taxon>Gobiidae</taxon>
        <taxon>Gobiinae</taxon>
        <taxon>Knipowitschia</taxon>
    </lineage>
</organism>
<evidence type="ECO:0000313" key="8">
    <source>
        <dbReference type="EMBL" id="CAL1589696.1"/>
    </source>
</evidence>
<dbReference type="AlphaFoldDB" id="A0AAV2KIE3"/>
<dbReference type="GO" id="GO:0002280">
    <property type="term" value="P:monocyte activation involved in immune response"/>
    <property type="evidence" value="ECO:0007669"/>
    <property type="project" value="TreeGrafter"/>
</dbReference>
<proteinExistence type="predicted"/>
<feature type="domain" description="C2" evidence="7">
    <location>
        <begin position="374"/>
        <end position="502"/>
    </location>
</feature>
<dbReference type="InterPro" id="IPR037721">
    <property type="entry name" value="Ferlin"/>
</dbReference>
<dbReference type="InterPro" id="IPR006614">
    <property type="entry name" value="Peroxin/Ferlin"/>
</dbReference>
<evidence type="ECO:0000256" key="1">
    <source>
        <dbReference type="ARBA" id="ARBA00004167"/>
    </source>
</evidence>
<dbReference type="GO" id="GO:0031410">
    <property type="term" value="C:cytoplasmic vesicle"/>
    <property type="evidence" value="ECO:0007669"/>
    <property type="project" value="TreeGrafter"/>
</dbReference>
<evidence type="ECO:0000259" key="7">
    <source>
        <dbReference type="PROSITE" id="PS50004"/>
    </source>
</evidence>
<comment type="subcellular location">
    <subcellularLocation>
        <location evidence="1">Membrane</location>
        <topology evidence="1">Single-pass membrane protein</topology>
    </subcellularLocation>
</comment>
<dbReference type="Proteomes" id="UP001497482">
    <property type="component" value="Chromosome 19"/>
</dbReference>
<dbReference type="SMART" id="SM00693">
    <property type="entry name" value="DysFN"/>
    <property type="match status" value="1"/>
</dbReference>
<keyword evidence="3" id="KW-0677">Repeat</keyword>
<dbReference type="SMART" id="SM00694">
    <property type="entry name" value="DysFC"/>
    <property type="match status" value="2"/>
</dbReference>